<evidence type="ECO:0008006" key="3">
    <source>
        <dbReference type="Google" id="ProtNLM"/>
    </source>
</evidence>
<keyword evidence="2" id="KW-1185">Reference proteome</keyword>
<protein>
    <recommendedName>
        <fullName evidence="3">AP2/ERF domain-containing protein</fullName>
    </recommendedName>
</protein>
<dbReference type="Proteomes" id="UP000199042">
    <property type="component" value="Unassembled WGS sequence"/>
</dbReference>
<accession>A0AB37ZXD5</accession>
<dbReference type="EMBL" id="FNQH01000001">
    <property type="protein sequence ID" value="SDZ95162.1"/>
    <property type="molecule type" value="Genomic_DNA"/>
</dbReference>
<sequence>MKDLDLIGKEFGRLKVIERSPSKNGRSQWLCQCSCGNVIVVPASYLTTDDTQSCGCLKKEQEQINLREKYDSKRVDDVAVQLFKGQEPRSDSTTGYRGVLRYYTRVSKEERFKAWITVAGKKYYKAGFLTAEDAYMIGRKDLEEKYIPKKPSLD</sequence>
<name>A0AB37ZXD5_9LACT</name>
<comment type="caution">
    <text evidence="1">The sequence shown here is derived from an EMBL/GenBank/DDBJ whole genome shotgun (WGS) entry which is preliminary data.</text>
</comment>
<dbReference type="RefSeq" id="WP_086986767.1">
    <property type="nucleotide sequence ID" value="NZ_FJNA01000002.1"/>
</dbReference>
<evidence type="ECO:0000313" key="2">
    <source>
        <dbReference type="Proteomes" id="UP000199042"/>
    </source>
</evidence>
<gene>
    <name evidence="1" type="ORF">SAMN04488525_101706</name>
</gene>
<dbReference type="AlphaFoldDB" id="A0AB37ZXD5"/>
<evidence type="ECO:0000313" key="1">
    <source>
        <dbReference type="EMBL" id="SDZ95162.1"/>
    </source>
</evidence>
<proteinExistence type="predicted"/>
<organism evidence="1 2">
    <name type="scientific">Trichococcus collinsii</name>
    <dbReference type="NCBI Taxonomy" id="157076"/>
    <lineage>
        <taxon>Bacteria</taxon>
        <taxon>Bacillati</taxon>
        <taxon>Bacillota</taxon>
        <taxon>Bacilli</taxon>
        <taxon>Lactobacillales</taxon>
        <taxon>Carnobacteriaceae</taxon>
        <taxon>Trichococcus</taxon>
    </lineage>
</organism>
<reference evidence="1 2" key="1">
    <citation type="submission" date="2016-10" db="EMBL/GenBank/DDBJ databases">
        <authorList>
            <person name="Varghese N."/>
            <person name="Submissions S."/>
        </authorList>
    </citation>
    <scope>NUCLEOTIDE SEQUENCE [LARGE SCALE GENOMIC DNA]</scope>
    <source>
        <strain evidence="1 2">DSM 14526</strain>
    </source>
</reference>